<dbReference type="CDD" id="cd11041">
    <property type="entry name" value="CYP503A1-like"/>
    <property type="match status" value="1"/>
</dbReference>
<dbReference type="InterPro" id="IPR001128">
    <property type="entry name" value="Cyt_P450"/>
</dbReference>
<dbReference type="GO" id="GO:0016020">
    <property type="term" value="C:membrane"/>
    <property type="evidence" value="ECO:0007669"/>
    <property type="project" value="UniProtKB-SubCell"/>
</dbReference>
<name>A0A9P5N6R1_GYMJU</name>
<evidence type="ECO:0000256" key="5">
    <source>
        <dbReference type="ARBA" id="ARBA00023004"/>
    </source>
</evidence>
<organism evidence="9 10">
    <name type="scientific">Gymnopilus junonius</name>
    <name type="common">Spectacular rustgill mushroom</name>
    <name type="synonym">Gymnopilus spectabilis subsp. junonius</name>
    <dbReference type="NCBI Taxonomy" id="109634"/>
    <lineage>
        <taxon>Eukaryota</taxon>
        <taxon>Fungi</taxon>
        <taxon>Dikarya</taxon>
        <taxon>Basidiomycota</taxon>
        <taxon>Agaricomycotina</taxon>
        <taxon>Agaricomycetes</taxon>
        <taxon>Agaricomycetidae</taxon>
        <taxon>Agaricales</taxon>
        <taxon>Agaricineae</taxon>
        <taxon>Hymenogastraceae</taxon>
        <taxon>Gymnopilus</taxon>
    </lineage>
</organism>
<keyword evidence="4 7" id="KW-0560">Oxidoreductase</keyword>
<dbReference type="AlphaFoldDB" id="A0A9P5N6R1"/>
<comment type="cofactor">
    <cofactor evidence="1 6">
        <name>heme</name>
        <dbReference type="ChEBI" id="CHEBI:30413"/>
    </cofactor>
</comment>
<dbReference type="Gene3D" id="1.10.630.10">
    <property type="entry name" value="Cytochrome P450"/>
    <property type="match status" value="1"/>
</dbReference>
<keyword evidence="5 6" id="KW-0408">Iron</keyword>
<evidence type="ECO:0000256" key="4">
    <source>
        <dbReference type="ARBA" id="ARBA00023002"/>
    </source>
</evidence>
<gene>
    <name evidence="9" type="ORF">CPB84DRAFT_1856137</name>
</gene>
<dbReference type="GO" id="GO:0004497">
    <property type="term" value="F:monooxygenase activity"/>
    <property type="evidence" value="ECO:0007669"/>
    <property type="project" value="UniProtKB-KW"/>
</dbReference>
<dbReference type="PANTHER" id="PTHR46206">
    <property type="entry name" value="CYTOCHROME P450"/>
    <property type="match status" value="1"/>
</dbReference>
<comment type="similarity">
    <text evidence="2 7">Belongs to the cytochrome P450 family.</text>
</comment>
<protein>
    <submittedName>
        <fullName evidence="9">Cytochrome P450</fullName>
    </submittedName>
</protein>
<feature type="transmembrane region" description="Helical" evidence="8">
    <location>
        <begin position="6"/>
        <end position="26"/>
    </location>
</feature>
<evidence type="ECO:0000256" key="3">
    <source>
        <dbReference type="ARBA" id="ARBA00022723"/>
    </source>
</evidence>
<evidence type="ECO:0000256" key="1">
    <source>
        <dbReference type="ARBA" id="ARBA00001971"/>
    </source>
</evidence>
<evidence type="ECO:0000313" key="10">
    <source>
        <dbReference type="Proteomes" id="UP000724874"/>
    </source>
</evidence>
<dbReference type="PRINTS" id="PR00463">
    <property type="entry name" value="EP450I"/>
</dbReference>
<evidence type="ECO:0000256" key="6">
    <source>
        <dbReference type="PIRSR" id="PIRSR602401-1"/>
    </source>
</evidence>
<dbReference type="InterPro" id="IPR002401">
    <property type="entry name" value="Cyt_P450_E_grp-I"/>
</dbReference>
<keyword evidence="3 6" id="KW-0479">Metal-binding</keyword>
<evidence type="ECO:0000256" key="8">
    <source>
        <dbReference type="SAM" id="Phobius"/>
    </source>
</evidence>
<keyword evidence="6 7" id="KW-0349">Heme</keyword>
<feature type="binding site" description="axial binding residue" evidence="6">
    <location>
        <position position="359"/>
    </location>
    <ligand>
        <name>heme</name>
        <dbReference type="ChEBI" id="CHEBI:30413"/>
    </ligand>
    <ligandPart>
        <name>Fe</name>
        <dbReference type="ChEBI" id="CHEBI:18248"/>
    </ligandPart>
</feature>
<evidence type="ECO:0000256" key="7">
    <source>
        <dbReference type="RuleBase" id="RU000461"/>
    </source>
</evidence>
<dbReference type="InterPro" id="IPR036396">
    <property type="entry name" value="Cyt_P450_sf"/>
</dbReference>
<reference evidence="9" key="1">
    <citation type="submission" date="2020-11" db="EMBL/GenBank/DDBJ databases">
        <authorList>
            <consortium name="DOE Joint Genome Institute"/>
            <person name="Ahrendt S."/>
            <person name="Riley R."/>
            <person name="Andreopoulos W."/>
            <person name="LaButti K."/>
            <person name="Pangilinan J."/>
            <person name="Ruiz-duenas F.J."/>
            <person name="Barrasa J.M."/>
            <person name="Sanchez-Garcia M."/>
            <person name="Camarero S."/>
            <person name="Miyauchi S."/>
            <person name="Serrano A."/>
            <person name="Linde D."/>
            <person name="Babiker R."/>
            <person name="Drula E."/>
            <person name="Ayuso-Fernandez I."/>
            <person name="Pacheco R."/>
            <person name="Padilla G."/>
            <person name="Ferreira P."/>
            <person name="Barriuso J."/>
            <person name="Kellner H."/>
            <person name="Castanera R."/>
            <person name="Alfaro M."/>
            <person name="Ramirez L."/>
            <person name="Pisabarro A.G."/>
            <person name="Kuo A."/>
            <person name="Tritt A."/>
            <person name="Lipzen A."/>
            <person name="He G."/>
            <person name="Yan M."/>
            <person name="Ng V."/>
            <person name="Cullen D."/>
            <person name="Martin F."/>
            <person name="Rosso M.-N."/>
            <person name="Henrissat B."/>
            <person name="Hibbett D."/>
            <person name="Martinez A.T."/>
            <person name="Grigoriev I.V."/>
        </authorList>
    </citation>
    <scope>NUCLEOTIDE SEQUENCE</scope>
    <source>
        <strain evidence="9">AH 44721</strain>
    </source>
</reference>
<proteinExistence type="inferred from homology"/>
<evidence type="ECO:0000313" key="9">
    <source>
        <dbReference type="EMBL" id="KAF8869636.1"/>
    </source>
</evidence>
<dbReference type="GO" id="GO:0016705">
    <property type="term" value="F:oxidoreductase activity, acting on paired donors, with incorporation or reduction of molecular oxygen"/>
    <property type="evidence" value="ECO:0007669"/>
    <property type="project" value="InterPro"/>
</dbReference>
<accession>A0A9P5N6R1</accession>
<dbReference type="GO" id="GO:0020037">
    <property type="term" value="F:heme binding"/>
    <property type="evidence" value="ECO:0007669"/>
    <property type="project" value="InterPro"/>
</dbReference>
<dbReference type="OrthoDB" id="1844152at2759"/>
<keyword evidence="8" id="KW-0472">Membrane</keyword>
<dbReference type="Proteomes" id="UP000724874">
    <property type="component" value="Unassembled WGS sequence"/>
</dbReference>
<keyword evidence="10" id="KW-1185">Reference proteome</keyword>
<dbReference type="InterPro" id="IPR017972">
    <property type="entry name" value="Cyt_P450_CS"/>
</dbReference>
<keyword evidence="8" id="KW-1133">Transmembrane helix</keyword>
<keyword evidence="7" id="KW-0503">Monooxygenase</keyword>
<sequence>MSLQYYSWISSALFVVAATLSAICLIRKWFNSATYQLKHVPTVGGSSGVISSYFSALRFYFHGHKIIQEGYDKYHDSVFKVSTMSGWRVIICGRQMIEDVGRAPNKSMSFHSALTELLQAPYTLGLAGLTDPYHIPFTQASLTKRFASTHLDIKDEIIRPLIEDCLEKKKQYEEIDNKDPKDLVSWLVDVVQETKRNLDVEDLTRRILELNFIANGVTASILSDVLLNLATYPEYAAPLREEVERIIETEGWTKASIAKMRKVDNFVKETMHIGTGNGTGNRKLNSDFTFTNGISLPIGTNLSFATRPIHYDARHYENPTEFQGFRFAEMTNQEDYDPKLQAVSLTPEFAIFGAGRHACPGRFFATYLLKITLANIVLSYAVAHPEDHPHRHKQTWFKQSQSLTAPQNWSSRRGCTGCIGKDAHYEST</sequence>
<dbReference type="EMBL" id="JADNYJ010000418">
    <property type="protein sequence ID" value="KAF8869636.1"/>
    <property type="molecule type" value="Genomic_DNA"/>
</dbReference>
<dbReference type="Pfam" id="PF00067">
    <property type="entry name" value="p450"/>
    <property type="match status" value="1"/>
</dbReference>
<evidence type="ECO:0000256" key="2">
    <source>
        <dbReference type="ARBA" id="ARBA00010617"/>
    </source>
</evidence>
<dbReference type="PROSITE" id="PS00086">
    <property type="entry name" value="CYTOCHROME_P450"/>
    <property type="match status" value="1"/>
</dbReference>
<comment type="caution">
    <text evidence="9">The sequence shown here is derived from an EMBL/GenBank/DDBJ whole genome shotgun (WGS) entry which is preliminary data.</text>
</comment>
<dbReference type="GO" id="GO:0005506">
    <property type="term" value="F:iron ion binding"/>
    <property type="evidence" value="ECO:0007669"/>
    <property type="project" value="InterPro"/>
</dbReference>
<dbReference type="SUPFAM" id="SSF48264">
    <property type="entry name" value="Cytochrome P450"/>
    <property type="match status" value="1"/>
</dbReference>
<keyword evidence="8" id="KW-0812">Transmembrane</keyword>